<dbReference type="PANTHER" id="PTHR46127:SF1">
    <property type="entry name" value="CILIA- AND FLAGELLA-ASSOCIATED PROTEIN 65"/>
    <property type="match status" value="1"/>
</dbReference>
<sequence>MRKLLALTFGVLITSSFSISQPVIRIFPSSPYDYGPTTIDTTKTTDFAITNIGDPTAGPLRICGVSVPSGFQNFKIVGDSCSGSSLNYGVSCTISVRFEPHQKLAYSGTLAVVYDDDGDTTACNTQKTAIVNLTGKGVAIKISGPGCDPSRFICDFGDVSVGSNAYKTVRVCNASGDTLTLLNPAFNLIENPVGDIPAFGLITTNCNGASLNFFAGNTDDCVNNYCELQLAFSPQDTKNYFGTANINDANGGPGNQSAGVGIFLKGNGIYPSADIDFGTVPLGSFVDRFVNISFTCPNNGNATPGETITLPDSLVSVSGTYFSIGSSSCPTSCIENQTVSCNVAVRFQPFTSGVFTGRVIVAVPNGSSIERTLVGRGGPATQNFLSLSSSSIDFGTVPRFSSVGKVIVVRNITSSTLEFNVAVAGSGFFTNVVGCTCNDNYVSNGTECIPSTTPPLPTSTRAYKLRPGEVCSIAVGFSPPLSARGTLGGVLIFDTQAQAVSVPMTAQVPTSNPPTTPPSLPSVGSGGGGGCTMGYGNASLFFAWFFVPFALLSKRLFNRR</sequence>
<feature type="chain" id="PRO_5013057993" description="Choice-of-anchor D domain-containing protein" evidence="2">
    <location>
        <begin position="21"/>
        <end position="560"/>
    </location>
</feature>
<evidence type="ECO:0000313" key="3">
    <source>
        <dbReference type="EMBL" id="SNZ11885.1"/>
    </source>
</evidence>
<gene>
    <name evidence="3" type="ORF">SAMN06265353_0353</name>
</gene>
<evidence type="ECO:0000313" key="4">
    <source>
        <dbReference type="Proteomes" id="UP000218627"/>
    </source>
</evidence>
<name>A0A285NQY7_9AQUI</name>
<dbReference type="EMBL" id="OBEN01000001">
    <property type="protein sequence ID" value="SNZ11885.1"/>
    <property type="molecule type" value="Genomic_DNA"/>
</dbReference>
<dbReference type="Gene3D" id="2.60.40.10">
    <property type="entry name" value="Immunoglobulins"/>
    <property type="match status" value="4"/>
</dbReference>
<evidence type="ECO:0008006" key="5">
    <source>
        <dbReference type="Google" id="ProtNLM"/>
    </source>
</evidence>
<dbReference type="Proteomes" id="UP000218627">
    <property type="component" value="Unassembled WGS sequence"/>
</dbReference>
<keyword evidence="1" id="KW-0812">Transmembrane</keyword>
<evidence type="ECO:0000256" key="2">
    <source>
        <dbReference type="SAM" id="SignalP"/>
    </source>
</evidence>
<dbReference type="OrthoDB" id="9757947at2"/>
<organism evidence="3 4">
    <name type="scientific">Hydrogenobacter hydrogenophilus</name>
    <dbReference type="NCBI Taxonomy" id="35835"/>
    <lineage>
        <taxon>Bacteria</taxon>
        <taxon>Pseudomonadati</taxon>
        <taxon>Aquificota</taxon>
        <taxon>Aquificia</taxon>
        <taxon>Aquificales</taxon>
        <taxon>Aquificaceae</taxon>
        <taxon>Hydrogenobacter</taxon>
    </lineage>
</organism>
<keyword evidence="2" id="KW-0732">Signal</keyword>
<dbReference type="PANTHER" id="PTHR46127">
    <property type="entry name" value="CILIA- AND FLAGELLA-ASSOCIATED PROTEIN 65"/>
    <property type="match status" value="1"/>
</dbReference>
<keyword evidence="1" id="KW-1133">Transmembrane helix</keyword>
<dbReference type="NCBIfam" id="NF012200">
    <property type="entry name" value="choice_anch_D"/>
    <property type="match status" value="2"/>
</dbReference>
<dbReference type="AlphaFoldDB" id="A0A285NQY7"/>
<reference evidence="4" key="1">
    <citation type="submission" date="2017-09" db="EMBL/GenBank/DDBJ databases">
        <authorList>
            <person name="Varghese N."/>
            <person name="Submissions S."/>
        </authorList>
    </citation>
    <scope>NUCLEOTIDE SEQUENCE [LARGE SCALE GENOMIC DNA]</scope>
    <source>
        <strain evidence="4">DSM 2913</strain>
    </source>
</reference>
<protein>
    <recommendedName>
        <fullName evidence="5">Choice-of-anchor D domain-containing protein</fullName>
    </recommendedName>
</protein>
<dbReference type="InterPro" id="IPR052614">
    <property type="entry name" value="CFAP65"/>
</dbReference>
<feature type="transmembrane region" description="Helical" evidence="1">
    <location>
        <begin position="533"/>
        <end position="552"/>
    </location>
</feature>
<dbReference type="RefSeq" id="WP_096600458.1">
    <property type="nucleotide sequence ID" value="NZ_OBEN01000001.1"/>
</dbReference>
<evidence type="ECO:0000256" key="1">
    <source>
        <dbReference type="SAM" id="Phobius"/>
    </source>
</evidence>
<keyword evidence="4" id="KW-1185">Reference proteome</keyword>
<keyword evidence="1" id="KW-0472">Membrane</keyword>
<proteinExistence type="predicted"/>
<dbReference type="InterPro" id="IPR013783">
    <property type="entry name" value="Ig-like_fold"/>
</dbReference>
<accession>A0A285NQY7</accession>
<feature type="signal peptide" evidence="2">
    <location>
        <begin position="1"/>
        <end position="20"/>
    </location>
</feature>